<dbReference type="RefSeq" id="WP_213012921.1">
    <property type="nucleotide sequence ID" value="NZ_BOQN01000139.1"/>
</dbReference>
<sequence>MTYPDYIDPETPEADAAEQAASARLEEDAEPSPDPEAPEWDAREQSRVVELEDDYR</sequence>
<dbReference type="Proteomes" id="UP000677082">
    <property type="component" value="Unassembled WGS sequence"/>
</dbReference>
<evidence type="ECO:0000256" key="1">
    <source>
        <dbReference type="SAM" id="MobiDB-lite"/>
    </source>
</evidence>
<feature type="compositionally biased region" description="Basic and acidic residues" evidence="1">
    <location>
        <begin position="40"/>
        <end position="56"/>
    </location>
</feature>
<feature type="compositionally biased region" description="Acidic residues" evidence="1">
    <location>
        <begin position="7"/>
        <end position="16"/>
    </location>
</feature>
<name>A0A919WBY0_9ACTN</name>
<evidence type="ECO:0000313" key="3">
    <source>
        <dbReference type="Proteomes" id="UP000677082"/>
    </source>
</evidence>
<protein>
    <submittedName>
        <fullName evidence="2">Uncharacterized protein</fullName>
    </submittedName>
</protein>
<keyword evidence="3" id="KW-1185">Reference proteome</keyword>
<feature type="compositionally biased region" description="Acidic residues" evidence="1">
    <location>
        <begin position="27"/>
        <end position="39"/>
    </location>
</feature>
<comment type="caution">
    <text evidence="2">The sequence shown here is derived from an EMBL/GenBank/DDBJ whole genome shotgun (WGS) entry which is preliminary data.</text>
</comment>
<proteinExistence type="predicted"/>
<feature type="region of interest" description="Disordered" evidence="1">
    <location>
        <begin position="1"/>
        <end position="56"/>
    </location>
</feature>
<dbReference type="EMBL" id="BOQN01000139">
    <property type="protein sequence ID" value="GIM97285.1"/>
    <property type="molecule type" value="Genomic_DNA"/>
</dbReference>
<evidence type="ECO:0000313" key="2">
    <source>
        <dbReference type="EMBL" id="GIM97285.1"/>
    </source>
</evidence>
<reference evidence="2 3" key="1">
    <citation type="submission" date="2021-03" db="EMBL/GenBank/DDBJ databases">
        <title>Whole genome shotgun sequence of Actinoplanes toevensis NBRC 105298.</title>
        <authorList>
            <person name="Komaki H."/>
            <person name="Tamura T."/>
        </authorList>
    </citation>
    <scope>NUCLEOTIDE SEQUENCE [LARGE SCALE GENOMIC DNA]</scope>
    <source>
        <strain evidence="2 3">NBRC 105298</strain>
    </source>
</reference>
<accession>A0A919WBY0</accession>
<gene>
    <name evidence="2" type="ORF">Ato02nite_090780</name>
</gene>
<dbReference type="AlphaFoldDB" id="A0A919WBY0"/>
<organism evidence="2 3">
    <name type="scientific">Paractinoplanes toevensis</name>
    <dbReference type="NCBI Taxonomy" id="571911"/>
    <lineage>
        <taxon>Bacteria</taxon>
        <taxon>Bacillati</taxon>
        <taxon>Actinomycetota</taxon>
        <taxon>Actinomycetes</taxon>
        <taxon>Micromonosporales</taxon>
        <taxon>Micromonosporaceae</taxon>
        <taxon>Paractinoplanes</taxon>
    </lineage>
</organism>